<accession>A0A1W2LWT5</accession>
<evidence type="ECO:0000256" key="3">
    <source>
        <dbReference type="ARBA" id="ARBA00022679"/>
    </source>
</evidence>
<name>A0A1W2LWT5_9PSEU</name>
<dbReference type="InterPro" id="IPR002213">
    <property type="entry name" value="UDP_glucos_trans"/>
</dbReference>
<proteinExistence type="inferred from homology"/>
<comment type="similarity">
    <text evidence="1">Belongs to the glycosyltransferase 28 family.</text>
</comment>
<dbReference type="GO" id="GO:0008194">
    <property type="term" value="F:UDP-glycosyltransferase activity"/>
    <property type="evidence" value="ECO:0007669"/>
    <property type="project" value="InterPro"/>
</dbReference>
<dbReference type="Gene3D" id="3.40.50.2000">
    <property type="entry name" value="Glycogen Phosphorylase B"/>
    <property type="match status" value="2"/>
</dbReference>
<evidence type="ECO:0000313" key="7">
    <source>
        <dbReference type="Proteomes" id="UP000076660"/>
    </source>
</evidence>
<dbReference type="Pfam" id="PF06722">
    <property type="entry name" value="EryCIII-like_C"/>
    <property type="match status" value="1"/>
</dbReference>
<dbReference type="AlphaFoldDB" id="A0A1W2LWT5"/>
<reference evidence="6 7" key="1">
    <citation type="submission" date="2016-12" db="EMBL/GenBank/DDBJ databases">
        <title>Amycolatopsis keratiniphila subsp. keratiniphila genome sequencing and assembly.</title>
        <authorList>
            <person name="Mayilraj S."/>
            <person name="Kaur N."/>
        </authorList>
    </citation>
    <scope>NUCLEOTIDE SEQUENCE [LARGE SCALE GENOMIC DNA]</scope>
    <source>
        <strain evidence="6 7">DSM 44409</strain>
    </source>
</reference>
<evidence type="ECO:0000259" key="4">
    <source>
        <dbReference type="Pfam" id="PF06722"/>
    </source>
</evidence>
<sequence length="378" mass="40210">MRVLISTWGWRSHYFPMVPFAWGLRAAGHEVRVAGHPSLAPAITGSGLTAVEVGDDPDFVDLFTVGINRKAASADESVTVDGAIAGCADMMVDDLVTFARDWRPQILVHDPLNLAAPIAARVLGIPAVKHLWGPDFSATMPVAEEVATGDLVRRFGIDRLPDIPDLIIDPCPAAMQVPAPGDVPRQPIRFVPYNGPADHPGWLWPRLPRPRVCVTWGTLMSEVDGDGLFRAPRVAKALAASGFEVVVAIDPKTRPRFGTLPDHVRLADSHIALHVVLASCQAIVHQGGAGSTMTALAAGVPQVILPAVVDQRFNATQLALTGAGVTGDLETVADQVHALLTEPHWREAAATLAEENAGRPSPAEAAIGLARRLEMQSV</sequence>
<dbReference type="GO" id="GO:0016758">
    <property type="term" value="F:hexosyltransferase activity"/>
    <property type="evidence" value="ECO:0007669"/>
    <property type="project" value="UniProtKB-ARBA"/>
</dbReference>
<organism evidence="6 7">
    <name type="scientific">Amycolatopsis keratiniphila subsp. keratiniphila</name>
    <dbReference type="NCBI Taxonomy" id="227715"/>
    <lineage>
        <taxon>Bacteria</taxon>
        <taxon>Bacillati</taxon>
        <taxon>Actinomycetota</taxon>
        <taxon>Actinomycetes</taxon>
        <taxon>Pseudonocardiales</taxon>
        <taxon>Pseudonocardiaceae</taxon>
        <taxon>Amycolatopsis</taxon>
        <taxon>Amycolatopsis japonica group</taxon>
    </lineage>
</organism>
<keyword evidence="2" id="KW-0328">Glycosyltransferase</keyword>
<evidence type="ECO:0000313" key="6">
    <source>
        <dbReference type="EMBL" id="ONF71380.1"/>
    </source>
</evidence>
<protein>
    <submittedName>
        <fullName evidence="6">Uncharacterized protein</fullName>
    </submittedName>
</protein>
<feature type="domain" description="Erythromycin biosynthesis protein CIII-like N-terminal" evidence="5">
    <location>
        <begin position="22"/>
        <end position="217"/>
    </location>
</feature>
<dbReference type="InterPro" id="IPR048284">
    <property type="entry name" value="EryCIII-like_N"/>
</dbReference>
<feature type="domain" description="Erythromycin biosynthesis protein CIII-like C-terminal" evidence="4">
    <location>
        <begin position="237"/>
        <end position="366"/>
    </location>
</feature>
<dbReference type="PANTHER" id="PTHR48050">
    <property type="entry name" value="STEROL 3-BETA-GLUCOSYLTRANSFERASE"/>
    <property type="match status" value="1"/>
</dbReference>
<dbReference type="Proteomes" id="UP000076660">
    <property type="component" value="Unassembled WGS sequence"/>
</dbReference>
<dbReference type="InterPro" id="IPR050426">
    <property type="entry name" value="Glycosyltransferase_28"/>
</dbReference>
<comment type="caution">
    <text evidence="6">The sequence shown here is derived from an EMBL/GenBank/DDBJ whole genome shotgun (WGS) entry which is preliminary data.</text>
</comment>
<evidence type="ECO:0000259" key="5">
    <source>
        <dbReference type="Pfam" id="PF21036"/>
    </source>
</evidence>
<dbReference type="CDD" id="cd03784">
    <property type="entry name" value="GT1_Gtf-like"/>
    <property type="match status" value="1"/>
</dbReference>
<dbReference type="EMBL" id="LQMT02000012">
    <property type="protein sequence ID" value="ONF71380.1"/>
    <property type="molecule type" value="Genomic_DNA"/>
</dbReference>
<dbReference type="SUPFAM" id="SSF53756">
    <property type="entry name" value="UDP-Glycosyltransferase/glycogen phosphorylase"/>
    <property type="match status" value="1"/>
</dbReference>
<dbReference type="GO" id="GO:0017000">
    <property type="term" value="P:antibiotic biosynthetic process"/>
    <property type="evidence" value="ECO:0007669"/>
    <property type="project" value="UniProtKB-ARBA"/>
</dbReference>
<gene>
    <name evidence="6" type="ORF">AVR91_0211895</name>
</gene>
<dbReference type="Pfam" id="PF21036">
    <property type="entry name" value="EryCIII-like_N"/>
    <property type="match status" value="1"/>
</dbReference>
<keyword evidence="3" id="KW-0808">Transferase</keyword>
<evidence type="ECO:0000256" key="2">
    <source>
        <dbReference type="ARBA" id="ARBA00022676"/>
    </source>
</evidence>
<dbReference type="InterPro" id="IPR010610">
    <property type="entry name" value="EryCIII-like_C"/>
</dbReference>
<dbReference type="PANTHER" id="PTHR48050:SF13">
    <property type="entry name" value="STEROL 3-BETA-GLUCOSYLTRANSFERASE UGT80A2"/>
    <property type="match status" value="1"/>
</dbReference>
<evidence type="ECO:0000256" key="1">
    <source>
        <dbReference type="ARBA" id="ARBA00006962"/>
    </source>
</evidence>